<dbReference type="Gene3D" id="1.20.5.1200">
    <property type="entry name" value="Alpha-tocopherol transfer"/>
    <property type="match status" value="1"/>
</dbReference>
<name>A0A131XRP0_9ACAR</name>
<dbReference type="SUPFAM" id="SSF52087">
    <property type="entry name" value="CRAL/TRIO domain"/>
    <property type="match status" value="1"/>
</dbReference>
<dbReference type="SUPFAM" id="SSF46938">
    <property type="entry name" value="CRAL/TRIO N-terminal domain"/>
    <property type="match status" value="1"/>
</dbReference>
<dbReference type="PRINTS" id="PR00180">
    <property type="entry name" value="CRETINALDHBP"/>
</dbReference>
<proteinExistence type="evidence at transcript level"/>
<dbReference type="InterPro" id="IPR036273">
    <property type="entry name" value="CRAL/TRIO_N_dom_sf"/>
</dbReference>
<feature type="domain" description="CRAL-TRIO" evidence="1">
    <location>
        <begin position="94"/>
        <end position="266"/>
    </location>
</feature>
<dbReference type="InterPro" id="IPR036865">
    <property type="entry name" value="CRAL-TRIO_dom_sf"/>
</dbReference>
<dbReference type="GO" id="GO:0016020">
    <property type="term" value="C:membrane"/>
    <property type="evidence" value="ECO:0007669"/>
    <property type="project" value="TreeGrafter"/>
</dbReference>
<evidence type="ECO:0000259" key="1">
    <source>
        <dbReference type="PROSITE" id="PS50191"/>
    </source>
</evidence>
<accession>A0A131XRP0</accession>
<dbReference type="InterPro" id="IPR011074">
    <property type="entry name" value="CRAL/TRIO_N_dom"/>
</dbReference>
<dbReference type="InterPro" id="IPR001251">
    <property type="entry name" value="CRAL-TRIO_dom"/>
</dbReference>
<dbReference type="PANTHER" id="PTHR10174">
    <property type="entry name" value="ALPHA-TOCOPHEROL TRANSFER PROTEIN-RELATED"/>
    <property type="match status" value="1"/>
</dbReference>
<dbReference type="GO" id="GO:1902936">
    <property type="term" value="F:phosphatidylinositol bisphosphate binding"/>
    <property type="evidence" value="ECO:0007669"/>
    <property type="project" value="TreeGrafter"/>
</dbReference>
<dbReference type="PANTHER" id="PTHR10174:SF130">
    <property type="entry name" value="ALPHA-TOCOPHEROL TRANSFER PROTEIN-LIKE"/>
    <property type="match status" value="1"/>
</dbReference>
<protein>
    <submittedName>
        <fullName evidence="2">Putative phosphatidylinositol transfer protein sec14</fullName>
    </submittedName>
</protein>
<dbReference type="AlphaFoldDB" id="A0A131XRP0"/>
<dbReference type="SMART" id="SM01100">
    <property type="entry name" value="CRAL_TRIO_N"/>
    <property type="match status" value="1"/>
</dbReference>
<dbReference type="EMBL" id="GEFH01000360">
    <property type="protein sequence ID" value="JAP68221.1"/>
    <property type="molecule type" value="mRNA"/>
</dbReference>
<sequence length="310" mass="35878">MQGTYTKRSTDDVYDISEGALPYRLQRIAEDELRETPARRKESLEKLAKLISEEQELNARKDAEFLLRFLRMKKYNVEAAMQTIRNYYYNRSACDAVYREFFPSSLPPCARKIVTVLPFKDRQGRQIILCNMGAWNPKELAHAVFMRACLLCLEYMMLDPSAQTLGVVSLVNCQDFAVENAMALKPGILKRGLEYVQDCMPSRMKAFHVVRQGRAFDIMYALMKPFLKNKMTQRFHLHGEDMESLHKEISAEQLPPQFGGKAPPLDYDAFWSKVDELEDDFKRDNSYGYPKSNAGDFASQEEIDRALEFL</sequence>
<evidence type="ECO:0000313" key="2">
    <source>
        <dbReference type="EMBL" id="JAP68221.1"/>
    </source>
</evidence>
<dbReference type="CDD" id="cd00170">
    <property type="entry name" value="SEC14"/>
    <property type="match status" value="1"/>
</dbReference>
<dbReference type="Pfam" id="PF00650">
    <property type="entry name" value="CRAL_TRIO"/>
    <property type="match status" value="1"/>
</dbReference>
<reference evidence="2" key="1">
    <citation type="journal article" date="2017" name="Ticks Tick Borne Dis.">
        <title>An insight into the sialome of Hyalomma excavatum.</title>
        <authorList>
            <person name="Ribeiro J.M."/>
            <person name="Slovak M."/>
            <person name="Francischetti I.M."/>
        </authorList>
    </citation>
    <scope>NUCLEOTIDE SEQUENCE</scope>
    <source>
        <strain evidence="2">Samish</strain>
        <tissue evidence="2">Salivary glands</tissue>
    </source>
</reference>
<dbReference type="SMART" id="SM00516">
    <property type="entry name" value="SEC14"/>
    <property type="match status" value="1"/>
</dbReference>
<dbReference type="Gene3D" id="1.10.8.20">
    <property type="entry name" value="N-terminal domain of phosphatidylinositol transfer protein sec14p"/>
    <property type="match status" value="1"/>
</dbReference>
<dbReference type="Gene3D" id="3.40.525.10">
    <property type="entry name" value="CRAL-TRIO lipid binding domain"/>
    <property type="match status" value="1"/>
</dbReference>
<dbReference type="PROSITE" id="PS50191">
    <property type="entry name" value="CRAL_TRIO"/>
    <property type="match status" value="1"/>
</dbReference>
<organism evidence="2">
    <name type="scientific">Hyalomma excavatum</name>
    <dbReference type="NCBI Taxonomy" id="257692"/>
    <lineage>
        <taxon>Eukaryota</taxon>
        <taxon>Metazoa</taxon>
        <taxon>Ecdysozoa</taxon>
        <taxon>Arthropoda</taxon>
        <taxon>Chelicerata</taxon>
        <taxon>Arachnida</taxon>
        <taxon>Acari</taxon>
        <taxon>Parasitiformes</taxon>
        <taxon>Ixodida</taxon>
        <taxon>Ixodoidea</taxon>
        <taxon>Ixodidae</taxon>
        <taxon>Hyalomminae</taxon>
        <taxon>Hyalomma</taxon>
    </lineage>
</organism>